<dbReference type="GO" id="GO:0003677">
    <property type="term" value="F:DNA binding"/>
    <property type="evidence" value="ECO:0007669"/>
    <property type="project" value="UniProtKB-KW"/>
</dbReference>
<evidence type="ECO:0000256" key="3">
    <source>
        <dbReference type="ARBA" id="ARBA00023125"/>
    </source>
</evidence>
<evidence type="ECO:0000313" key="8">
    <source>
        <dbReference type="EMBL" id="OAQ65877.2"/>
    </source>
</evidence>
<evidence type="ECO:0000256" key="2">
    <source>
        <dbReference type="ARBA" id="ARBA00023015"/>
    </source>
</evidence>
<keyword evidence="3" id="KW-0238">DNA-binding</keyword>
<name>A0A179FKP9_METCM</name>
<dbReference type="InterPro" id="IPR007219">
    <property type="entry name" value="XnlR_reg_dom"/>
</dbReference>
<dbReference type="OrthoDB" id="4236860at2759"/>
<dbReference type="Pfam" id="PF04082">
    <property type="entry name" value="Fungal_trans"/>
    <property type="match status" value="1"/>
</dbReference>
<dbReference type="SMART" id="SM00906">
    <property type="entry name" value="Fungal_trans"/>
    <property type="match status" value="1"/>
</dbReference>
<feature type="compositionally biased region" description="Basic residues" evidence="6">
    <location>
        <begin position="18"/>
        <end position="32"/>
    </location>
</feature>
<evidence type="ECO:0000313" key="9">
    <source>
        <dbReference type="Proteomes" id="UP000078397"/>
    </source>
</evidence>
<dbReference type="KEGG" id="pchm:VFPPC_15959"/>
<dbReference type="GO" id="GO:0008270">
    <property type="term" value="F:zinc ion binding"/>
    <property type="evidence" value="ECO:0007669"/>
    <property type="project" value="InterPro"/>
</dbReference>
<dbReference type="InterPro" id="IPR052073">
    <property type="entry name" value="Amide_Lactam_Regulators"/>
</dbReference>
<feature type="domain" description="Xylanolytic transcriptional activator regulatory" evidence="7">
    <location>
        <begin position="282"/>
        <end position="357"/>
    </location>
</feature>
<protein>
    <submittedName>
        <fullName evidence="8">Fungal specific transcription factor</fullName>
    </submittedName>
</protein>
<dbReference type="EMBL" id="LSBJ02000004">
    <property type="protein sequence ID" value="OAQ65877.2"/>
    <property type="molecule type" value="Genomic_DNA"/>
</dbReference>
<proteinExistence type="predicted"/>
<accession>A0A179FKP9</accession>
<dbReference type="CDD" id="cd12148">
    <property type="entry name" value="fungal_TF_MHR"/>
    <property type="match status" value="1"/>
</dbReference>
<comment type="caution">
    <text evidence="8">The sequence shown here is derived from an EMBL/GenBank/DDBJ whole genome shotgun (WGS) entry which is preliminary data.</text>
</comment>
<keyword evidence="1" id="KW-0862">Zinc</keyword>
<gene>
    <name evidence="8" type="ORF">VFPPC_15959</name>
</gene>
<evidence type="ECO:0000256" key="1">
    <source>
        <dbReference type="ARBA" id="ARBA00022833"/>
    </source>
</evidence>
<dbReference type="PANTHER" id="PTHR47171:SF4">
    <property type="entry name" value="ACETAMIDASE REGULATORY PROTEIN"/>
    <property type="match status" value="1"/>
</dbReference>
<dbReference type="GO" id="GO:0006351">
    <property type="term" value="P:DNA-templated transcription"/>
    <property type="evidence" value="ECO:0007669"/>
    <property type="project" value="InterPro"/>
</dbReference>
<keyword evidence="5" id="KW-0539">Nucleus</keyword>
<feature type="region of interest" description="Disordered" evidence="6">
    <location>
        <begin position="556"/>
        <end position="585"/>
    </location>
</feature>
<evidence type="ECO:0000256" key="5">
    <source>
        <dbReference type="ARBA" id="ARBA00023242"/>
    </source>
</evidence>
<feature type="region of interest" description="Disordered" evidence="6">
    <location>
        <begin position="1"/>
        <end position="80"/>
    </location>
</feature>
<organism evidence="8 9">
    <name type="scientific">Pochonia chlamydosporia 170</name>
    <dbReference type="NCBI Taxonomy" id="1380566"/>
    <lineage>
        <taxon>Eukaryota</taxon>
        <taxon>Fungi</taxon>
        <taxon>Dikarya</taxon>
        <taxon>Ascomycota</taxon>
        <taxon>Pezizomycotina</taxon>
        <taxon>Sordariomycetes</taxon>
        <taxon>Hypocreomycetidae</taxon>
        <taxon>Hypocreales</taxon>
        <taxon>Clavicipitaceae</taxon>
        <taxon>Pochonia</taxon>
    </lineage>
</organism>
<reference evidence="8 9" key="1">
    <citation type="journal article" date="2016" name="PLoS Pathog.">
        <title>Biosynthesis of antibiotic leucinostatins in bio-control fungus Purpureocillium lilacinum and their inhibition on phytophthora revealed by genome mining.</title>
        <authorList>
            <person name="Wang G."/>
            <person name="Liu Z."/>
            <person name="Lin R."/>
            <person name="Li E."/>
            <person name="Mao Z."/>
            <person name="Ling J."/>
            <person name="Yang Y."/>
            <person name="Yin W.B."/>
            <person name="Xie B."/>
        </authorList>
    </citation>
    <scope>NUCLEOTIDE SEQUENCE [LARGE SCALE GENOMIC DNA]</scope>
    <source>
        <strain evidence="8">170</strain>
    </source>
</reference>
<dbReference type="RefSeq" id="XP_022284353.1">
    <property type="nucleotide sequence ID" value="XM_022428989.1"/>
</dbReference>
<dbReference type="STRING" id="1380566.A0A179FKP9"/>
<evidence type="ECO:0000256" key="6">
    <source>
        <dbReference type="SAM" id="MobiDB-lite"/>
    </source>
</evidence>
<dbReference type="PANTHER" id="PTHR47171">
    <property type="entry name" value="FARA-RELATED"/>
    <property type="match status" value="1"/>
</dbReference>
<evidence type="ECO:0000259" key="7">
    <source>
        <dbReference type="SMART" id="SM00906"/>
    </source>
</evidence>
<dbReference type="AlphaFoldDB" id="A0A179FKP9"/>
<dbReference type="Proteomes" id="UP000078397">
    <property type="component" value="Unassembled WGS sequence"/>
</dbReference>
<keyword evidence="4" id="KW-0804">Transcription</keyword>
<feature type="compositionally biased region" description="Polar residues" evidence="6">
    <location>
        <begin position="45"/>
        <end position="58"/>
    </location>
</feature>
<keyword evidence="9" id="KW-1185">Reference proteome</keyword>
<evidence type="ECO:0000256" key="4">
    <source>
        <dbReference type="ARBA" id="ARBA00023163"/>
    </source>
</evidence>
<sequence length="671" mass="75313">MSSENPKPLPSASSGVVAHRRPTTEKRKRKRPASSQHPTSRELNSRSSSECPGDSATSGKHLFPSTKDDKGNAQAQATEETDDIANAGHAAEDELAKEHLVEFFSQDLQDNPIQARSTYVGNELSNLNYLVRQRSVNQRVYHYPCSNVYVPRVFRNSQISVTPNLIPKDAFVIPPKHISDVLIAEYFELVHPGLPIIDKDRFLRNYHDPDSAPSTLLFQAVCLVGSHVTRKFKNNQEMKAAFFRRAKVLLEGRYEEDRMHVVQTALLLTWFSDGGDDICANSWWWIGIAARTAIGLGMHREVGPSKMPQQDKIIWRKIWWCVVQFDCLVTLVYGRPQQVNLDDCDVPDLEPQDFEGEEDSVEVDFVVHHSKLCALISGLVRSHFSVRAAKQGIEKRMALDAIDAALAEWLMSLPPLMASSSAPGPWSSLLHLTYNTVLLQFHRSASHLTGNSHDSERTGDEEICSDASTNIIQIFETLHQNSFLRSCWFSGPSSLFAAMLQISGQLQSANPILALRARTKYESSLVTLRKLSRYWLFATSVWRLFQSNSIRAEKEKLRKNGESTVPAATDEVSPPQFSPADLSVSSIAGPGSNSEQIITGGSSYPTHTQHSTEMDWVQMLSFNDPNLTLMNVESNRWQNNPDQWNSLYFSDPLANIQLGDHFAYMQFQAPP</sequence>
<dbReference type="GeneID" id="28857706"/>
<keyword evidence="2" id="KW-0805">Transcription regulation</keyword>